<dbReference type="Proteomes" id="UP000603141">
    <property type="component" value="Unassembled WGS sequence"/>
</dbReference>
<evidence type="ECO:0000313" key="1">
    <source>
        <dbReference type="EMBL" id="MBK1883586.1"/>
    </source>
</evidence>
<evidence type="ECO:0000313" key="2">
    <source>
        <dbReference type="Proteomes" id="UP000603141"/>
    </source>
</evidence>
<dbReference type="AlphaFoldDB" id="A0A934S6K7"/>
<organism evidence="1 2">
    <name type="scientific">Luteolibacter pohnpeiensis</name>
    <dbReference type="NCBI Taxonomy" id="454153"/>
    <lineage>
        <taxon>Bacteria</taxon>
        <taxon>Pseudomonadati</taxon>
        <taxon>Verrucomicrobiota</taxon>
        <taxon>Verrucomicrobiia</taxon>
        <taxon>Verrucomicrobiales</taxon>
        <taxon>Verrucomicrobiaceae</taxon>
        <taxon>Luteolibacter</taxon>
    </lineage>
</organism>
<dbReference type="EMBL" id="JAENIJ010000024">
    <property type="protein sequence ID" value="MBK1883586.1"/>
    <property type="molecule type" value="Genomic_DNA"/>
</dbReference>
<proteinExistence type="predicted"/>
<gene>
    <name evidence="1" type="ORF">JIN85_14275</name>
</gene>
<name>A0A934S6K7_9BACT</name>
<protein>
    <submittedName>
        <fullName evidence="1">Uncharacterized protein</fullName>
    </submittedName>
</protein>
<accession>A0A934S6K7</accession>
<sequence>MTSVDPHHLLAALQLGVIGRDDVIAWADRRIGETDDPPYWLIEVSTASRASRIDLESMLREHTSEPEPSDQEFLGAMSVRLLDLSHPLKDILPTMYERFCLSNRKDARDEVGMIYLIDDEFDWDPGRGVATAKEFLEPYLERGRSLVEETKS</sequence>
<comment type="caution">
    <text evidence="1">The sequence shown here is derived from an EMBL/GenBank/DDBJ whole genome shotgun (WGS) entry which is preliminary data.</text>
</comment>
<keyword evidence="2" id="KW-1185">Reference proteome</keyword>
<reference evidence="1" key="1">
    <citation type="submission" date="2021-01" db="EMBL/GenBank/DDBJ databases">
        <title>Modified the classification status of verrucomicrobia.</title>
        <authorList>
            <person name="Feng X."/>
        </authorList>
    </citation>
    <scope>NUCLEOTIDE SEQUENCE</scope>
    <source>
        <strain evidence="1">KCTC 22041</strain>
    </source>
</reference>